<dbReference type="PANTHER" id="PTHR43649">
    <property type="entry name" value="ARABINOSE-BINDING PROTEIN-RELATED"/>
    <property type="match status" value="1"/>
</dbReference>
<dbReference type="CDD" id="cd14750">
    <property type="entry name" value="PBP2_TMBP"/>
    <property type="match status" value="1"/>
</dbReference>
<sequence length="437" mass="46399">MIDKPRRRAHRLMRLAAAVLAVTITAACGSGPDGAAGDGRVKLTWQAAPFGNRTDDARRYLVTAFERAHPDIDVQVASAPTNVDTNRAGLTTQILGHSASPDVFNGDVAWAAQFASAGLVWPIGKHVPKGFWDRFDPATVKGATYQGTVYGVPLTLDQAFLYYRKDLLAKHHLPVPTTWEQVAEQSRILREAGDVDTGVVWQGASYEGLTAVTNEFLAAAGAGLLSKDGRHAGTESPAAARALSYMDGLLHDGVSPKATVTYQEPQALQAFANGDAAFLRNWAYAYGTLEAEGSPLAGKVGVTAMPALKGGDGTRASTVGGWNVYINPNSRHQKAALEFVTWLTSPATQKLMAERSSTIPAVDSVRSSPEVQTLSPVLRASLENDLVARPTTSRYYSQISQATSSTVNGMLSGTVGVSAAPRRLAEDIDAALAGRRL</sequence>
<dbReference type="RefSeq" id="WP_190052665.1">
    <property type="nucleotide sequence ID" value="NZ_BMWC01000008.1"/>
</dbReference>
<feature type="chain" id="PRO_5047325142" evidence="4">
    <location>
        <begin position="36"/>
        <end position="437"/>
    </location>
</feature>
<dbReference type="EMBL" id="BMWC01000008">
    <property type="protein sequence ID" value="GGX15185.1"/>
    <property type="molecule type" value="Genomic_DNA"/>
</dbReference>
<comment type="caution">
    <text evidence="5">The sequence shown here is derived from an EMBL/GenBank/DDBJ whole genome shotgun (WGS) entry which is preliminary data.</text>
</comment>
<keyword evidence="6" id="KW-1185">Reference proteome</keyword>
<proteinExistence type="inferred from homology"/>
<dbReference type="Proteomes" id="UP000617743">
    <property type="component" value="Unassembled WGS sequence"/>
</dbReference>
<keyword evidence="3 4" id="KW-0732">Signal</keyword>
<accession>A0ABQ2XGD5</accession>
<evidence type="ECO:0000313" key="5">
    <source>
        <dbReference type="EMBL" id="GGX15185.1"/>
    </source>
</evidence>
<evidence type="ECO:0000313" key="6">
    <source>
        <dbReference type="Proteomes" id="UP000617743"/>
    </source>
</evidence>
<reference evidence="6" key="1">
    <citation type="journal article" date="2019" name="Int. J. Syst. Evol. Microbiol.">
        <title>The Global Catalogue of Microorganisms (GCM) 10K type strain sequencing project: providing services to taxonomists for standard genome sequencing and annotation.</title>
        <authorList>
            <consortium name="The Broad Institute Genomics Platform"/>
            <consortium name="The Broad Institute Genome Sequencing Center for Infectious Disease"/>
            <person name="Wu L."/>
            <person name="Ma J."/>
        </authorList>
    </citation>
    <scope>NUCLEOTIDE SEQUENCE [LARGE SCALE GENOMIC DNA]</scope>
    <source>
        <strain evidence="6">JCM 4866</strain>
    </source>
</reference>
<dbReference type="Pfam" id="PF01547">
    <property type="entry name" value="SBP_bac_1"/>
    <property type="match status" value="1"/>
</dbReference>
<evidence type="ECO:0000256" key="4">
    <source>
        <dbReference type="SAM" id="SignalP"/>
    </source>
</evidence>
<evidence type="ECO:0000256" key="1">
    <source>
        <dbReference type="ARBA" id="ARBA00008520"/>
    </source>
</evidence>
<dbReference type="PANTHER" id="PTHR43649:SF34">
    <property type="entry name" value="ABC TRANSPORTER PERIPLASMIC-BINDING PROTEIN YCJN-RELATED"/>
    <property type="match status" value="1"/>
</dbReference>
<feature type="signal peptide" evidence="4">
    <location>
        <begin position="1"/>
        <end position="35"/>
    </location>
</feature>
<keyword evidence="2" id="KW-0813">Transport</keyword>
<dbReference type="Gene3D" id="3.40.190.10">
    <property type="entry name" value="Periplasmic binding protein-like II"/>
    <property type="match status" value="2"/>
</dbReference>
<dbReference type="SUPFAM" id="SSF53850">
    <property type="entry name" value="Periplasmic binding protein-like II"/>
    <property type="match status" value="1"/>
</dbReference>
<protein>
    <submittedName>
        <fullName evidence="5">ABC transporter substrate-binding protein</fullName>
    </submittedName>
</protein>
<evidence type="ECO:0000256" key="2">
    <source>
        <dbReference type="ARBA" id="ARBA00022448"/>
    </source>
</evidence>
<dbReference type="InterPro" id="IPR006059">
    <property type="entry name" value="SBP"/>
</dbReference>
<name>A0ABQ2XGD5_9ACTN</name>
<gene>
    <name evidence="5" type="ORF">GCM10010383_51440</name>
</gene>
<evidence type="ECO:0000256" key="3">
    <source>
        <dbReference type="ARBA" id="ARBA00022729"/>
    </source>
</evidence>
<comment type="similarity">
    <text evidence="1">Belongs to the bacterial solute-binding protein 1 family.</text>
</comment>
<organism evidence="5 6">
    <name type="scientific">Streptomyces lomondensis</name>
    <dbReference type="NCBI Taxonomy" id="68229"/>
    <lineage>
        <taxon>Bacteria</taxon>
        <taxon>Bacillati</taxon>
        <taxon>Actinomycetota</taxon>
        <taxon>Actinomycetes</taxon>
        <taxon>Kitasatosporales</taxon>
        <taxon>Streptomycetaceae</taxon>
        <taxon>Streptomyces</taxon>
    </lineage>
</organism>
<dbReference type="InterPro" id="IPR050490">
    <property type="entry name" value="Bact_solute-bd_prot1"/>
</dbReference>
<dbReference type="PROSITE" id="PS51257">
    <property type="entry name" value="PROKAR_LIPOPROTEIN"/>
    <property type="match status" value="1"/>
</dbReference>